<proteinExistence type="predicted"/>
<sequence length="128" mass="14098">MTQHGPTSTRLVFVYNVDATPLSMLRDVYSAITTGTTDCHLCDITYSGLIKDKSWRRFVASLQLDVDFQLRSTFRAAHPNLDVDCPAALLEATGKELTLVLTAEEINAADDVTALKRIVTDALHRNGC</sequence>
<dbReference type="OrthoDB" id="4724472at2"/>
<organism evidence="1 2">
    <name type="scientific">Mycobacterium decipiens</name>
    <dbReference type="NCBI Taxonomy" id="1430326"/>
    <lineage>
        <taxon>Bacteria</taxon>
        <taxon>Bacillati</taxon>
        <taxon>Actinomycetota</taxon>
        <taxon>Actinomycetes</taxon>
        <taxon>Mycobacteriales</taxon>
        <taxon>Mycobacteriaceae</taxon>
        <taxon>Mycobacterium</taxon>
    </lineage>
</organism>
<evidence type="ECO:0000313" key="2">
    <source>
        <dbReference type="Proteomes" id="UP000193247"/>
    </source>
</evidence>
<dbReference type="AlphaFoldDB" id="A0A1X2LUE6"/>
<protein>
    <recommendedName>
        <fullName evidence="3">GTPase</fullName>
    </recommendedName>
</protein>
<evidence type="ECO:0000313" key="1">
    <source>
        <dbReference type="EMBL" id="OSC40537.1"/>
    </source>
</evidence>
<accession>A0A1X2LUE6</accession>
<dbReference type="RefSeq" id="WP_085325371.1">
    <property type="nucleotide sequence ID" value="NZ_NCXP01000013.1"/>
</dbReference>
<reference evidence="1 2" key="1">
    <citation type="submission" date="2017-04" db="EMBL/GenBank/DDBJ databases">
        <title>The new phylogeny of genus Mycobacterium.</title>
        <authorList>
            <person name="Tortoli E."/>
            <person name="Trovato A."/>
            <person name="Cirillo D.M."/>
        </authorList>
    </citation>
    <scope>NUCLEOTIDE SEQUENCE [LARGE SCALE GENOMIC DNA]</scope>
    <source>
        <strain evidence="1 2">TBL 1200985</strain>
    </source>
</reference>
<evidence type="ECO:0008006" key="3">
    <source>
        <dbReference type="Google" id="ProtNLM"/>
    </source>
</evidence>
<dbReference type="Proteomes" id="UP000193247">
    <property type="component" value="Unassembled WGS sequence"/>
</dbReference>
<name>A0A1X2LUE6_9MYCO</name>
<comment type="caution">
    <text evidence="1">The sequence shown here is derived from an EMBL/GenBank/DDBJ whole genome shotgun (WGS) entry which is preliminary data.</text>
</comment>
<dbReference type="EMBL" id="NCXP01000013">
    <property type="protein sequence ID" value="OSC40537.1"/>
    <property type="molecule type" value="Genomic_DNA"/>
</dbReference>
<dbReference type="STRING" id="1430326.B8W66_12690"/>
<gene>
    <name evidence="1" type="ORF">B8W66_12690</name>
</gene>
<keyword evidence="2" id="KW-1185">Reference proteome</keyword>